<dbReference type="EMBL" id="JANGBO010000007">
    <property type="protein sequence ID" value="MCQ5061926.1"/>
    <property type="molecule type" value="Genomic_DNA"/>
</dbReference>
<dbReference type="RefSeq" id="WP_022002243.1">
    <property type="nucleotide sequence ID" value="NZ_AP031432.1"/>
</dbReference>
<evidence type="ECO:0000313" key="1">
    <source>
        <dbReference type="EMBL" id="MCQ5061926.1"/>
    </source>
</evidence>
<comment type="caution">
    <text evidence="2">The sequence shown here is derived from an EMBL/GenBank/DDBJ whole genome shotgun (WGS) entry which is preliminary data.</text>
</comment>
<gene>
    <name evidence="2" type="ORF">C7U54_07850</name>
    <name evidence="1" type="ORF">NE542_08865</name>
</gene>
<dbReference type="AlphaFoldDB" id="A0A2T3G053"/>
<evidence type="ECO:0000313" key="2">
    <source>
        <dbReference type="EMBL" id="PST40919.1"/>
    </source>
</evidence>
<reference evidence="1" key="2">
    <citation type="submission" date="2022-06" db="EMBL/GenBank/DDBJ databases">
        <title>Isolation of gut microbiota from human fecal samples.</title>
        <authorList>
            <person name="Pamer E.G."/>
            <person name="Barat B."/>
            <person name="Waligurski E."/>
            <person name="Medina S."/>
            <person name="Paddock L."/>
            <person name="Mostad J."/>
        </authorList>
    </citation>
    <scope>NUCLEOTIDE SEQUENCE</scope>
    <source>
        <strain evidence="1">DFI.6.24</strain>
    </source>
</reference>
<dbReference type="InterPro" id="IPR011990">
    <property type="entry name" value="TPR-like_helical_dom_sf"/>
</dbReference>
<proteinExistence type="predicted"/>
<accession>A0A2T3G053</accession>
<sequence>MIEDLIETGQYKEALQYLNDMDNEQVRYQRLVCLYGLKELQQAKREGMKAKVLAGETYYDVVAIYVSILKDLEEFEEAINIIVEELSMPYIPYQYETVFNAAYDELLLAKQEASFDGVTQKVFNEEDIENILTKKDTNEDLLYMAIEQMEGMNIRRMIVPIRQFIRDNDQPDFAKSLLIELMIDQEIDEDLEVVKKGVHYDINPSYAPMVLNQESGVEIYKLLMDALEDDNPSLLTMCEQFLNFYLYSIYPKYIDEQDYRSIAGAIHYHLASLQYIDIELEDIEYLYNCNQEDVKDVLETIQSIEY</sequence>
<organism evidence="2 3">
    <name type="scientific">Faecalibacillus intestinalis</name>
    <dbReference type="NCBI Taxonomy" id="1982626"/>
    <lineage>
        <taxon>Bacteria</taxon>
        <taxon>Bacillati</taxon>
        <taxon>Bacillota</taxon>
        <taxon>Erysipelotrichia</taxon>
        <taxon>Erysipelotrichales</taxon>
        <taxon>Coprobacillaceae</taxon>
        <taxon>Faecalibacillus</taxon>
    </lineage>
</organism>
<dbReference type="SUPFAM" id="SSF116965">
    <property type="entry name" value="Hypothetical protein MPN330"/>
    <property type="match status" value="1"/>
</dbReference>
<dbReference type="EMBL" id="PYLQ01000009">
    <property type="protein sequence ID" value="PST40919.1"/>
    <property type="molecule type" value="Genomic_DNA"/>
</dbReference>
<evidence type="ECO:0008006" key="4">
    <source>
        <dbReference type="Google" id="ProtNLM"/>
    </source>
</evidence>
<reference evidence="2 3" key="1">
    <citation type="journal article" date="2019" name="Int. J. Syst. Evol. Microbiol.">
        <title>Faecalibacillus intestinalis gen. nov., sp. nov. and Faecalibacillus faecis sp. nov., isolated from human faeces.</title>
        <authorList>
            <person name="Seo B."/>
            <person name="Jeon K."/>
            <person name="Baek I."/>
            <person name="Lee Y.M."/>
            <person name="Baek K."/>
            <person name="Ko G."/>
        </authorList>
    </citation>
    <scope>NUCLEOTIDE SEQUENCE [LARGE SCALE GENOMIC DNA]</scope>
    <source>
        <strain evidence="2 3">SNUG30099</strain>
    </source>
</reference>
<dbReference type="Proteomes" id="UP000240974">
    <property type="component" value="Unassembled WGS sequence"/>
</dbReference>
<protein>
    <recommendedName>
        <fullName evidence="4">Tetratricopeptide repeat protein</fullName>
    </recommendedName>
</protein>
<evidence type="ECO:0000313" key="3">
    <source>
        <dbReference type="Proteomes" id="UP000240974"/>
    </source>
</evidence>
<keyword evidence="3" id="KW-1185">Reference proteome</keyword>
<dbReference type="Gene3D" id="1.25.40.10">
    <property type="entry name" value="Tetratricopeptide repeat domain"/>
    <property type="match status" value="1"/>
</dbReference>
<name>A0A2T3G053_9FIRM</name>
<dbReference type="Proteomes" id="UP001204814">
    <property type="component" value="Unassembled WGS sequence"/>
</dbReference>